<dbReference type="AlphaFoldDB" id="A0A7I8CZ93"/>
<dbReference type="Pfam" id="PF11007">
    <property type="entry name" value="CotJA"/>
    <property type="match status" value="1"/>
</dbReference>
<organism evidence="1 2">
    <name type="scientific">Solibaculum mannosilyticum</name>
    <dbReference type="NCBI Taxonomy" id="2780922"/>
    <lineage>
        <taxon>Bacteria</taxon>
        <taxon>Bacillati</taxon>
        <taxon>Bacillota</taxon>
        <taxon>Clostridia</taxon>
        <taxon>Eubacteriales</taxon>
        <taxon>Oscillospiraceae</taxon>
        <taxon>Solibaculum</taxon>
    </lineage>
</organism>
<proteinExistence type="predicted"/>
<accession>A0A7I8CZ93</accession>
<evidence type="ECO:0000313" key="1">
    <source>
        <dbReference type="EMBL" id="BCI59810.1"/>
    </source>
</evidence>
<name>A0A7I8CZ93_9FIRM</name>
<dbReference type="RefSeq" id="WP_090265774.1">
    <property type="nucleotide sequence ID" value="NZ_AP023321.1"/>
</dbReference>
<gene>
    <name evidence="1" type="ORF">C12CBH8_04490</name>
</gene>
<protein>
    <recommendedName>
        <fullName evidence="3">Spore coat associated protein CotJA</fullName>
    </recommendedName>
</protein>
<keyword evidence="2" id="KW-1185">Reference proteome</keyword>
<evidence type="ECO:0000313" key="2">
    <source>
        <dbReference type="Proteomes" id="UP000593890"/>
    </source>
</evidence>
<sequence>MADACNTCKPYGTCPPMVDDRTPFPAHTPVAMAYVPYQNMTEVYEPEHALQVGTIFPELDKPFLAGKGCRC</sequence>
<dbReference type="Proteomes" id="UP000593890">
    <property type="component" value="Chromosome"/>
</dbReference>
<evidence type="ECO:0008006" key="3">
    <source>
        <dbReference type="Google" id="ProtNLM"/>
    </source>
</evidence>
<reference evidence="2" key="1">
    <citation type="submission" date="2020-07" db="EMBL/GenBank/DDBJ databases">
        <title>Complete genome sequencing of Clostridia bacterium strain 12CBH8.</title>
        <authorList>
            <person name="Sakamoto M."/>
            <person name="Murakami T."/>
            <person name="Mori H."/>
        </authorList>
    </citation>
    <scope>NUCLEOTIDE SEQUENCE [LARGE SCALE GENOMIC DNA]</scope>
    <source>
        <strain evidence="2">12CBH8</strain>
    </source>
</reference>
<dbReference type="EMBL" id="AP023321">
    <property type="protein sequence ID" value="BCI59810.1"/>
    <property type="molecule type" value="Genomic_DNA"/>
</dbReference>
<dbReference type="InterPro" id="IPR020256">
    <property type="entry name" value="Spore_coat_CotJA"/>
</dbReference>
<dbReference type="KEGG" id="sman:C12CBH8_04490"/>